<name>A0A8X6JAI9_NEPPI</name>
<dbReference type="EMBL" id="BMAW01091896">
    <property type="protein sequence ID" value="GFS52163.1"/>
    <property type="molecule type" value="Genomic_DNA"/>
</dbReference>
<sequence length="104" mass="12687">MLSFRYPKETSEDIRELQKKFEHSNVENKKSMLSNEDSKEVLGFLNQFKKGTSSEKIENEIEKTVPKKYKTVIKEIIDFIQKHREEMYWTLDRANDRWENYTKY</sequence>
<accession>A0A8X6JAI9</accession>
<comment type="caution">
    <text evidence="1">The sequence shown here is derived from an EMBL/GenBank/DDBJ whole genome shotgun (WGS) entry which is preliminary data.</text>
</comment>
<dbReference type="Proteomes" id="UP000887013">
    <property type="component" value="Unassembled WGS sequence"/>
</dbReference>
<proteinExistence type="predicted"/>
<protein>
    <submittedName>
        <fullName evidence="1">Uncharacterized protein</fullName>
    </submittedName>
</protein>
<organism evidence="1 2">
    <name type="scientific">Nephila pilipes</name>
    <name type="common">Giant wood spider</name>
    <name type="synonym">Nephila maculata</name>
    <dbReference type="NCBI Taxonomy" id="299642"/>
    <lineage>
        <taxon>Eukaryota</taxon>
        <taxon>Metazoa</taxon>
        <taxon>Ecdysozoa</taxon>
        <taxon>Arthropoda</taxon>
        <taxon>Chelicerata</taxon>
        <taxon>Arachnida</taxon>
        <taxon>Araneae</taxon>
        <taxon>Araneomorphae</taxon>
        <taxon>Entelegynae</taxon>
        <taxon>Araneoidea</taxon>
        <taxon>Nephilidae</taxon>
        <taxon>Nephila</taxon>
    </lineage>
</organism>
<gene>
    <name evidence="1" type="ORF">NPIL_424711</name>
</gene>
<dbReference type="AlphaFoldDB" id="A0A8X6JAI9"/>
<evidence type="ECO:0000313" key="2">
    <source>
        <dbReference type="Proteomes" id="UP000887013"/>
    </source>
</evidence>
<reference evidence="1" key="1">
    <citation type="submission" date="2020-08" db="EMBL/GenBank/DDBJ databases">
        <title>Multicomponent nature underlies the extraordinary mechanical properties of spider dragline silk.</title>
        <authorList>
            <person name="Kono N."/>
            <person name="Nakamura H."/>
            <person name="Mori M."/>
            <person name="Yoshida Y."/>
            <person name="Ohtoshi R."/>
            <person name="Malay A.D."/>
            <person name="Moran D.A.P."/>
            <person name="Tomita M."/>
            <person name="Numata K."/>
            <person name="Arakawa K."/>
        </authorList>
    </citation>
    <scope>NUCLEOTIDE SEQUENCE</scope>
</reference>
<keyword evidence="2" id="KW-1185">Reference proteome</keyword>
<evidence type="ECO:0000313" key="1">
    <source>
        <dbReference type="EMBL" id="GFS52163.1"/>
    </source>
</evidence>